<feature type="domain" description="OmpA-like" evidence="2">
    <location>
        <begin position="1"/>
        <end position="59"/>
    </location>
</feature>
<dbReference type="CDD" id="cd07185">
    <property type="entry name" value="OmpA_C-like"/>
    <property type="match status" value="1"/>
</dbReference>
<accession>A0A929KVB8</accession>
<dbReference type="InterPro" id="IPR050330">
    <property type="entry name" value="Bact_OuterMem_StrucFunc"/>
</dbReference>
<gene>
    <name evidence="3" type="ORF">IRJ16_01585</name>
</gene>
<keyword evidence="1" id="KW-0472">Membrane</keyword>
<dbReference type="AlphaFoldDB" id="A0A929KVB8"/>
<evidence type="ECO:0000313" key="4">
    <source>
        <dbReference type="Proteomes" id="UP000622475"/>
    </source>
</evidence>
<dbReference type="PANTHER" id="PTHR30329">
    <property type="entry name" value="STATOR ELEMENT OF FLAGELLAR MOTOR COMPLEX"/>
    <property type="match status" value="1"/>
</dbReference>
<keyword evidence="4" id="KW-1185">Reference proteome</keyword>
<sequence length="59" mass="6910">MRTNRENRAKSVYQYVINHGIPATRLVFKGYGETQPIQPNTNDENRAMNRRTEFKVVAK</sequence>
<evidence type="ECO:0000256" key="1">
    <source>
        <dbReference type="PROSITE-ProRule" id="PRU00473"/>
    </source>
</evidence>
<organism evidence="3 4">
    <name type="scientific">Mucilaginibacter myungsuensis</name>
    <dbReference type="NCBI Taxonomy" id="649104"/>
    <lineage>
        <taxon>Bacteria</taxon>
        <taxon>Pseudomonadati</taxon>
        <taxon>Bacteroidota</taxon>
        <taxon>Sphingobacteriia</taxon>
        <taxon>Sphingobacteriales</taxon>
        <taxon>Sphingobacteriaceae</taxon>
        <taxon>Mucilaginibacter</taxon>
    </lineage>
</organism>
<dbReference type="InterPro" id="IPR036737">
    <property type="entry name" value="OmpA-like_sf"/>
</dbReference>
<dbReference type="Pfam" id="PF00691">
    <property type="entry name" value="OmpA"/>
    <property type="match status" value="1"/>
</dbReference>
<comment type="caution">
    <text evidence="3">The sequence shown here is derived from an EMBL/GenBank/DDBJ whole genome shotgun (WGS) entry which is preliminary data.</text>
</comment>
<evidence type="ECO:0000313" key="3">
    <source>
        <dbReference type="EMBL" id="MBE9660563.1"/>
    </source>
</evidence>
<dbReference type="RefSeq" id="WP_194110194.1">
    <property type="nucleotide sequence ID" value="NZ_JADFFL010000001.1"/>
</dbReference>
<dbReference type="Gene3D" id="3.30.1330.60">
    <property type="entry name" value="OmpA-like domain"/>
    <property type="match status" value="1"/>
</dbReference>
<name>A0A929KVB8_9SPHI</name>
<protein>
    <submittedName>
        <fullName evidence="3">OmpA family protein</fullName>
    </submittedName>
</protein>
<evidence type="ECO:0000259" key="2">
    <source>
        <dbReference type="PROSITE" id="PS51123"/>
    </source>
</evidence>
<dbReference type="PROSITE" id="PS51123">
    <property type="entry name" value="OMPA_2"/>
    <property type="match status" value="1"/>
</dbReference>
<dbReference type="GO" id="GO:0016020">
    <property type="term" value="C:membrane"/>
    <property type="evidence" value="ECO:0007669"/>
    <property type="project" value="UniProtKB-UniRule"/>
</dbReference>
<dbReference type="SUPFAM" id="SSF103088">
    <property type="entry name" value="OmpA-like"/>
    <property type="match status" value="1"/>
</dbReference>
<dbReference type="EMBL" id="JADFFL010000001">
    <property type="protein sequence ID" value="MBE9660563.1"/>
    <property type="molecule type" value="Genomic_DNA"/>
</dbReference>
<dbReference type="PANTHER" id="PTHR30329:SF21">
    <property type="entry name" value="LIPOPROTEIN YIAD-RELATED"/>
    <property type="match status" value="1"/>
</dbReference>
<dbReference type="InterPro" id="IPR006665">
    <property type="entry name" value="OmpA-like"/>
</dbReference>
<proteinExistence type="predicted"/>
<dbReference type="Proteomes" id="UP000622475">
    <property type="component" value="Unassembled WGS sequence"/>
</dbReference>
<reference evidence="3" key="1">
    <citation type="submission" date="2020-10" db="EMBL/GenBank/DDBJ databases">
        <title>Mucilaginibacter mali sp. nov., isolated from rhizosphere soil of apple orchard.</title>
        <authorList>
            <person name="Lee J.-S."/>
            <person name="Kim H.S."/>
            <person name="Kim J.-S."/>
        </authorList>
    </citation>
    <scope>NUCLEOTIDE SEQUENCE</scope>
    <source>
        <strain evidence="3">KCTC 22746</strain>
    </source>
</reference>